<keyword evidence="3" id="KW-1185">Reference proteome</keyword>
<feature type="region of interest" description="Disordered" evidence="1">
    <location>
        <begin position="39"/>
        <end position="73"/>
    </location>
</feature>
<sequence length="202" mass="23000">MSSLIPISSREDYVAVTNPLFISNDVDDISVGNKGCEEIRDEESKKGKHVISRKKRVGNKKDEKPKNGLRNSFDLLKDGEKENMELDALNKVGNEKVDSAIMKEAGKKTILEGRGNELRTNHVGRKDNKKEVLTELWKEKEYSFKASHMEPVQLQVKIEKEMEKMHKKLTDTMAIEVNKIKDRCLIQEGLDTEMIEASQGRG</sequence>
<evidence type="ECO:0000256" key="1">
    <source>
        <dbReference type="SAM" id="MobiDB-lite"/>
    </source>
</evidence>
<gene>
    <name evidence="2" type="ORF">Cni_G23016</name>
</gene>
<feature type="compositionally biased region" description="Basic residues" evidence="1">
    <location>
        <begin position="46"/>
        <end position="58"/>
    </location>
</feature>
<dbReference type="EMBL" id="CP136896">
    <property type="protein sequence ID" value="WOL14236.1"/>
    <property type="molecule type" value="Genomic_DNA"/>
</dbReference>
<protein>
    <submittedName>
        <fullName evidence="2">Uncharacterized protein</fullName>
    </submittedName>
</protein>
<name>A0AAQ3QM26_9LILI</name>
<dbReference type="Proteomes" id="UP001327560">
    <property type="component" value="Chromosome 7"/>
</dbReference>
<evidence type="ECO:0000313" key="3">
    <source>
        <dbReference type="Proteomes" id="UP001327560"/>
    </source>
</evidence>
<dbReference type="AlphaFoldDB" id="A0AAQ3QM26"/>
<organism evidence="2 3">
    <name type="scientific">Canna indica</name>
    <name type="common">Indian-shot</name>
    <dbReference type="NCBI Taxonomy" id="4628"/>
    <lineage>
        <taxon>Eukaryota</taxon>
        <taxon>Viridiplantae</taxon>
        <taxon>Streptophyta</taxon>
        <taxon>Embryophyta</taxon>
        <taxon>Tracheophyta</taxon>
        <taxon>Spermatophyta</taxon>
        <taxon>Magnoliopsida</taxon>
        <taxon>Liliopsida</taxon>
        <taxon>Zingiberales</taxon>
        <taxon>Cannaceae</taxon>
        <taxon>Canna</taxon>
    </lineage>
</organism>
<accession>A0AAQ3QM26</accession>
<reference evidence="2 3" key="1">
    <citation type="submission" date="2023-10" db="EMBL/GenBank/DDBJ databases">
        <title>Chromosome-scale genome assembly provides insights into flower coloration mechanisms of Canna indica.</title>
        <authorList>
            <person name="Li C."/>
        </authorList>
    </citation>
    <scope>NUCLEOTIDE SEQUENCE [LARGE SCALE GENOMIC DNA]</scope>
    <source>
        <tissue evidence="2">Flower</tissue>
    </source>
</reference>
<proteinExistence type="predicted"/>
<evidence type="ECO:0000313" key="2">
    <source>
        <dbReference type="EMBL" id="WOL14236.1"/>
    </source>
</evidence>